<accession>T0G172</accession>
<protein>
    <submittedName>
        <fullName evidence="1">Uncharacterized protein</fullName>
    </submittedName>
</protein>
<comment type="caution">
    <text evidence="1">The sequence shown here is derived from an EMBL/GenBank/DDBJ whole genome shotgun (WGS) entry which is preliminary data.</text>
</comment>
<sequence>MERMAGVLDCSVVDLGRRTITIQELQGKGREAQ</sequence>
<evidence type="ECO:0000313" key="2">
    <source>
        <dbReference type="Proteomes" id="UP000015524"/>
    </source>
</evidence>
<name>T0G172_9SPHN</name>
<dbReference type="EMBL" id="ATIB01000087">
    <property type="protein sequence ID" value="EQA97415.1"/>
    <property type="molecule type" value="Genomic_DNA"/>
</dbReference>
<gene>
    <name evidence="1" type="ORF">L485_21345</name>
</gene>
<keyword evidence="2" id="KW-1185">Reference proteome</keyword>
<dbReference type="Proteomes" id="UP000015524">
    <property type="component" value="Unassembled WGS sequence"/>
</dbReference>
<evidence type="ECO:0000313" key="1">
    <source>
        <dbReference type="EMBL" id="EQA97415.1"/>
    </source>
</evidence>
<reference evidence="1 2" key="1">
    <citation type="journal article" date="2013" name="Genome Announc.">
        <title>Draft Genome Sequence of a Hexachlorocyclohexane-Degrading Bacterium, Sphingobium baderi Strain LL03T.</title>
        <authorList>
            <person name="Kaur J."/>
            <person name="Verma H."/>
            <person name="Tripathi C."/>
            <person name="Khurana J.P."/>
            <person name="Lal R."/>
        </authorList>
    </citation>
    <scope>NUCLEOTIDE SEQUENCE [LARGE SCALE GENOMIC DNA]</scope>
    <source>
        <strain evidence="1 2">LL03</strain>
    </source>
</reference>
<dbReference type="AlphaFoldDB" id="T0G172"/>
<proteinExistence type="predicted"/>
<organism evidence="1 2">
    <name type="scientific">Sphingobium baderi LL03</name>
    <dbReference type="NCBI Taxonomy" id="1114964"/>
    <lineage>
        <taxon>Bacteria</taxon>
        <taxon>Pseudomonadati</taxon>
        <taxon>Pseudomonadota</taxon>
        <taxon>Alphaproteobacteria</taxon>
        <taxon>Sphingomonadales</taxon>
        <taxon>Sphingomonadaceae</taxon>
        <taxon>Sphingobium</taxon>
    </lineage>
</organism>